<evidence type="ECO:0008006" key="4">
    <source>
        <dbReference type="Google" id="ProtNLM"/>
    </source>
</evidence>
<gene>
    <name evidence="2" type="ORF">BGZ97_005481</name>
</gene>
<dbReference type="AlphaFoldDB" id="A0A9P6QT17"/>
<feature type="region of interest" description="Disordered" evidence="1">
    <location>
        <begin position="273"/>
        <end position="341"/>
    </location>
</feature>
<reference evidence="2" key="1">
    <citation type="journal article" date="2020" name="Fungal Divers.">
        <title>Resolving the Mortierellaceae phylogeny through synthesis of multi-gene phylogenetics and phylogenomics.</title>
        <authorList>
            <person name="Vandepol N."/>
            <person name="Liber J."/>
            <person name="Desiro A."/>
            <person name="Na H."/>
            <person name="Kennedy M."/>
            <person name="Barry K."/>
            <person name="Grigoriev I.V."/>
            <person name="Miller A.N."/>
            <person name="O'Donnell K."/>
            <person name="Stajich J.E."/>
            <person name="Bonito G."/>
        </authorList>
    </citation>
    <scope>NUCLEOTIDE SEQUENCE</scope>
    <source>
        <strain evidence="2">NVP60</strain>
    </source>
</reference>
<feature type="compositionally biased region" description="Basic residues" evidence="1">
    <location>
        <begin position="321"/>
        <end position="333"/>
    </location>
</feature>
<evidence type="ECO:0000313" key="3">
    <source>
        <dbReference type="Proteomes" id="UP000823405"/>
    </source>
</evidence>
<organism evidence="2 3">
    <name type="scientific">Linnemannia gamsii</name>
    <dbReference type="NCBI Taxonomy" id="64522"/>
    <lineage>
        <taxon>Eukaryota</taxon>
        <taxon>Fungi</taxon>
        <taxon>Fungi incertae sedis</taxon>
        <taxon>Mucoromycota</taxon>
        <taxon>Mortierellomycotina</taxon>
        <taxon>Mortierellomycetes</taxon>
        <taxon>Mortierellales</taxon>
        <taxon>Mortierellaceae</taxon>
        <taxon>Linnemannia</taxon>
    </lineage>
</organism>
<sequence length="341" mass="38232">MEATIRNQGRLKKQQFKTINKAIVDAFYFTHELRQVLVRHLRTSGWIVCGCLSEADTCIGASCNKDDIVITRDSDALIYSNICTIWRPFGRDRYLVYHVADLLRQLELSRTGLATLGIVTQNDYGTGVHRMGIEKNFKVVRALDTIDTSKKASVQELVGAYLENTTVSSKHPTEGLFDSALQIFTLQPCTPQTQPHIQDPINKLQDMTQRSAVGDQEGQKTTDFIRYSTVDRPPSQLPQPHASGQQYKHRERYAVKTRSRLISHEKPDVFKQYVWKPPKENTEPANSLKSTASTSISTEAGPNSEAEAGPSTNVDATSPPPKKKRKSTPKKVRPAADMTKF</sequence>
<feature type="region of interest" description="Disordered" evidence="1">
    <location>
        <begin position="229"/>
        <end position="250"/>
    </location>
</feature>
<feature type="compositionally biased region" description="Polar residues" evidence="1">
    <location>
        <begin position="283"/>
        <end position="301"/>
    </location>
</feature>
<keyword evidence="3" id="KW-1185">Reference proteome</keyword>
<dbReference type="SUPFAM" id="SSF88723">
    <property type="entry name" value="PIN domain-like"/>
    <property type="match status" value="1"/>
</dbReference>
<dbReference type="Proteomes" id="UP000823405">
    <property type="component" value="Unassembled WGS sequence"/>
</dbReference>
<dbReference type="InterPro" id="IPR029060">
    <property type="entry name" value="PIN-like_dom_sf"/>
</dbReference>
<evidence type="ECO:0000256" key="1">
    <source>
        <dbReference type="SAM" id="MobiDB-lite"/>
    </source>
</evidence>
<comment type="caution">
    <text evidence="2">The sequence shown here is derived from an EMBL/GenBank/DDBJ whole genome shotgun (WGS) entry which is preliminary data.</text>
</comment>
<dbReference type="OrthoDB" id="2433063at2759"/>
<protein>
    <recommendedName>
        <fullName evidence="4">XPG-I domain-containing protein</fullName>
    </recommendedName>
</protein>
<evidence type="ECO:0000313" key="2">
    <source>
        <dbReference type="EMBL" id="KAG0292899.1"/>
    </source>
</evidence>
<name>A0A9P6QT17_9FUNG</name>
<proteinExistence type="predicted"/>
<accession>A0A9P6QT17</accession>
<dbReference type="EMBL" id="JAAAIN010002468">
    <property type="protein sequence ID" value="KAG0292899.1"/>
    <property type="molecule type" value="Genomic_DNA"/>
</dbReference>